<organism evidence="1 2">
    <name type="scientific">Trichogramma brassicae</name>
    <dbReference type="NCBI Taxonomy" id="86971"/>
    <lineage>
        <taxon>Eukaryota</taxon>
        <taxon>Metazoa</taxon>
        <taxon>Ecdysozoa</taxon>
        <taxon>Arthropoda</taxon>
        <taxon>Hexapoda</taxon>
        <taxon>Insecta</taxon>
        <taxon>Pterygota</taxon>
        <taxon>Neoptera</taxon>
        <taxon>Endopterygota</taxon>
        <taxon>Hymenoptera</taxon>
        <taxon>Apocrita</taxon>
        <taxon>Proctotrupomorpha</taxon>
        <taxon>Chalcidoidea</taxon>
        <taxon>Trichogrammatidae</taxon>
        <taxon>Trichogramma</taxon>
    </lineage>
</organism>
<sequence length="105" mass="11289">RTRCSCPNHGPADTSPLTDVVVENDGAAWRDNLSSRDGARQVSMTGSFRDGRIYALALPTVGAPYAARWARGARAAQQVQGLKKGGVKNKFFAYKGGITSKSRYV</sequence>
<evidence type="ECO:0000313" key="2">
    <source>
        <dbReference type="Proteomes" id="UP000479190"/>
    </source>
</evidence>
<reference evidence="1 2" key="1">
    <citation type="submission" date="2020-02" db="EMBL/GenBank/DDBJ databases">
        <authorList>
            <person name="Ferguson B K."/>
        </authorList>
    </citation>
    <scope>NUCLEOTIDE SEQUENCE [LARGE SCALE GENOMIC DNA]</scope>
</reference>
<dbReference type="EMBL" id="CADCXV010000439">
    <property type="protein sequence ID" value="CAB0030189.1"/>
    <property type="molecule type" value="Genomic_DNA"/>
</dbReference>
<gene>
    <name evidence="1" type="ORF">TBRA_LOCUS2198</name>
</gene>
<feature type="non-terminal residue" evidence="1">
    <location>
        <position position="1"/>
    </location>
</feature>
<keyword evidence="2" id="KW-1185">Reference proteome</keyword>
<evidence type="ECO:0000313" key="1">
    <source>
        <dbReference type="EMBL" id="CAB0030189.1"/>
    </source>
</evidence>
<name>A0A6H5I5N0_9HYME</name>
<dbReference type="AlphaFoldDB" id="A0A6H5I5N0"/>
<dbReference type="Proteomes" id="UP000479190">
    <property type="component" value="Unassembled WGS sequence"/>
</dbReference>
<proteinExistence type="predicted"/>
<protein>
    <submittedName>
        <fullName evidence="1">Uncharacterized protein</fullName>
    </submittedName>
</protein>
<accession>A0A6H5I5N0</accession>